<proteinExistence type="predicted"/>
<gene>
    <name evidence="1" type="ORF">LIER_41900</name>
</gene>
<reference evidence="1 2" key="1">
    <citation type="submission" date="2024-01" db="EMBL/GenBank/DDBJ databases">
        <title>The complete chloroplast genome sequence of Lithospermum erythrorhizon: insights into the phylogenetic relationship among Boraginaceae species and the maternal lineages of purple gromwells.</title>
        <authorList>
            <person name="Okada T."/>
            <person name="Watanabe K."/>
        </authorList>
    </citation>
    <scope>NUCLEOTIDE SEQUENCE [LARGE SCALE GENOMIC DNA]</scope>
</reference>
<evidence type="ECO:0008006" key="3">
    <source>
        <dbReference type="Google" id="ProtNLM"/>
    </source>
</evidence>
<evidence type="ECO:0000313" key="1">
    <source>
        <dbReference type="EMBL" id="GAA0175322.1"/>
    </source>
</evidence>
<comment type="caution">
    <text evidence="1">The sequence shown here is derived from an EMBL/GenBank/DDBJ whole genome shotgun (WGS) entry which is preliminary data.</text>
</comment>
<sequence>MSKLLSSRFSYILPKLIFEFQAGFVHGRLIQANILLAQELVHHIDKGKKEGNATSSHRRELGRVIPCHRHFLSLLKNTYSEDCINFTLTILSLHIRVAAMLVFQFLDHYQSISGQLVSKDKSSCVLSTKATPARCSIMQKATYLGIPIFKGKRHILLELRGKLSFWSTIFLSFGGRIKLLQSVLTTLPIYHLNVMQMPAEVYLKIERTNFCGMESHGLNGTVEGISMI</sequence>
<dbReference type="AlphaFoldDB" id="A0AAV3RK77"/>
<evidence type="ECO:0000313" key="2">
    <source>
        <dbReference type="Proteomes" id="UP001454036"/>
    </source>
</evidence>
<organism evidence="1 2">
    <name type="scientific">Lithospermum erythrorhizon</name>
    <name type="common">Purple gromwell</name>
    <name type="synonym">Lithospermum officinale var. erythrorhizon</name>
    <dbReference type="NCBI Taxonomy" id="34254"/>
    <lineage>
        <taxon>Eukaryota</taxon>
        <taxon>Viridiplantae</taxon>
        <taxon>Streptophyta</taxon>
        <taxon>Embryophyta</taxon>
        <taxon>Tracheophyta</taxon>
        <taxon>Spermatophyta</taxon>
        <taxon>Magnoliopsida</taxon>
        <taxon>eudicotyledons</taxon>
        <taxon>Gunneridae</taxon>
        <taxon>Pentapetalae</taxon>
        <taxon>asterids</taxon>
        <taxon>lamiids</taxon>
        <taxon>Boraginales</taxon>
        <taxon>Boraginaceae</taxon>
        <taxon>Boraginoideae</taxon>
        <taxon>Lithospermeae</taxon>
        <taxon>Lithospermum</taxon>
    </lineage>
</organism>
<keyword evidence="2" id="KW-1185">Reference proteome</keyword>
<name>A0AAV3RK77_LITER</name>
<dbReference type="PANTHER" id="PTHR33116:SF80">
    <property type="entry name" value="REVERSE TRANSCRIPTASE ZINC-BINDING DOMAIN-CONTAINING PROTEIN"/>
    <property type="match status" value="1"/>
</dbReference>
<protein>
    <recommendedName>
        <fullName evidence="3">Reverse transcriptase</fullName>
    </recommendedName>
</protein>
<dbReference type="EMBL" id="BAABME010027273">
    <property type="protein sequence ID" value="GAA0175322.1"/>
    <property type="molecule type" value="Genomic_DNA"/>
</dbReference>
<accession>A0AAV3RK77</accession>
<dbReference type="PANTHER" id="PTHR33116">
    <property type="entry name" value="REVERSE TRANSCRIPTASE ZINC-BINDING DOMAIN-CONTAINING PROTEIN-RELATED-RELATED"/>
    <property type="match status" value="1"/>
</dbReference>
<dbReference type="Proteomes" id="UP001454036">
    <property type="component" value="Unassembled WGS sequence"/>
</dbReference>